<sequence>MKFTLKYLIRRLYLRRDRFWQTYMSDEIQSKKNDETIVNFPILNSDDIDYEYVSSYVKEWINKKYTDNLDIKIQLVDNLYYNCEIKKYSLLAGFLETLHRDYKEIFLGNLERKKVVEPKIKLQPEDQSGDAEKDQLKEKDQKDQSVDQAEEQVVQQDQAQAKAAAKAKAAKKPTTKPEVIQSEVIQS</sequence>
<evidence type="ECO:0000313" key="3">
    <source>
        <dbReference type="Proteomes" id="UP000000611"/>
    </source>
</evidence>
<dbReference type="KEGG" id="bdu:BDU_7031"/>
<organism evidence="2 3">
    <name type="scientific">Borrelia duttonii (strain Ly)</name>
    <dbReference type="NCBI Taxonomy" id="412419"/>
    <lineage>
        <taxon>Bacteria</taxon>
        <taxon>Pseudomonadati</taxon>
        <taxon>Spirochaetota</taxon>
        <taxon>Spirochaetia</taxon>
        <taxon>Spirochaetales</taxon>
        <taxon>Borreliaceae</taxon>
        <taxon>Borrelia</taxon>
    </lineage>
</organism>
<feature type="region of interest" description="Disordered" evidence="1">
    <location>
        <begin position="119"/>
        <end position="187"/>
    </location>
</feature>
<dbReference type="RefSeq" id="WP_012539490.1">
    <property type="nucleotide sequence ID" value="NC_011248.1"/>
</dbReference>
<evidence type="ECO:0000256" key="1">
    <source>
        <dbReference type="SAM" id="MobiDB-lite"/>
    </source>
</evidence>
<keyword evidence="2" id="KW-0614">Plasmid</keyword>
<protein>
    <submittedName>
        <fullName evidence="2">Uncharacterized conserved protein</fullName>
    </submittedName>
</protein>
<accession>B5RP05</accession>
<feature type="compositionally biased region" description="Low complexity" evidence="1">
    <location>
        <begin position="151"/>
        <end position="167"/>
    </location>
</feature>
<dbReference type="HOGENOM" id="CLU_130278_0_0_12"/>
<dbReference type="Proteomes" id="UP000000611">
    <property type="component" value="Plasmid pl35"/>
</dbReference>
<gene>
    <name evidence="2" type="ordered locus">BDU_7031</name>
</gene>
<feature type="compositionally biased region" description="Basic and acidic residues" evidence="1">
    <location>
        <begin position="119"/>
        <end position="145"/>
    </location>
</feature>
<name>B5RP05_BORDL</name>
<proteinExistence type="predicted"/>
<geneLocation type="plasmid" evidence="2 3">
    <name>pl35</name>
</geneLocation>
<reference evidence="2 3" key="1">
    <citation type="journal article" date="2008" name="PLoS Genet.">
        <title>The genome of Borrelia recurrentis, the agent of deadly louse-borne relapsing fever, is a degraded subset of tick-borne Borrelia duttonii.</title>
        <authorList>
            <person name="Lescot M."/>
            <person name="Audic S."/>
            <person name="Robert C."/>
            <person name="Nguyen T.T."/>
            <person name="Blanc G."/>
            <person name="Cutler S.J."/>
            <person name="Wincker P."/>
            <person name="Couloux A."/>
            <person name="Claverie J.-M."/>
            <person name="Raoult D."/>
            <person name="Drancourt M."/>
        </authorList>
    </citation>
    <scope>NUCLEOTIDE SEQUENCE [LARGE SCALE GENOMIC DNA]</scope>
    <source>
        <strain evidence="2 3">Ly</strain>
    </source>
</reference>
<dbReference type="OrthoDB" id="351053at2"/>
<evidence type="ECO:0000313" key="2">
    <source>
        <dbReference type="EMBL" id="ACH94091.1"/>
    </source>
</evidence>
<keyword evidence="3" id="KW-1185">Reference proteome</keyword>
<dbReference type="EMBL" id="CP000985">
    <property type="protein sequence ID" value="ACH94091.1"/>
    <property type="molecule type" value="Genomic_DNA"/>
</dbReference>
<dbReference type="AlphaFoldDB" id="B5RP05"/>